<evidence type="ECO:0000256" key="1">
    <source>
        <dbReference type="SAM" id="Phobius"/>
    </source>
</evidence>
<keyword evidence="1" id="KW-1133">Transmembrane helix</keyword>
<dbReference type="EMBL" id="JWZX01000680">
    <property type="protein sequence ID" value="KOO35987.1"/>
    <property type="molecule type" value="Genomic_DNA"/>
</dbReference>
<feature type="domain" description="Letm1 RBD" evidence="2">
    <location>
        <begin position="388"/>
        <end position="448"/>
    </location>
</feature>
<keyword evidence="4" id="KW-1185">Reference proteome</keyword>
<reference evidence="4" key="1">
    <citation type="journal article" date="2015" name="PLoS Genet.">
        <title>Genome Sequence and Transcriptome Analyses of Chrysochromulina tobin: Metabolic Tools for Enhanced Algal Fitness in the Prominent Order Prymnesiales (Haptophyceae).</title>
        <authorList>
            <person name="Hovde B.T."/>
            <person name="Deodato C.R."/>
            <person name="Hunsperger H.M."/>
            <person name="Ryken S.A."/>
            <person name="Yost W."/>
            <person name="Jha R.K."/>
            <person name="Patterson J."/>
            <person name="Monnat R.J. Jr."/>
            <person name="Barlow S.B."/>
            <person name="Starkenburg S.R."/>
            <person name="Cattolico R.A."/>
        </authorList>
    </citation>
    <scope>NUCLEOTIDE SEQUENCE</scope>
    <source>
        <strain evidence="4">CCMP291</strain>
    </source>
</reference>
<dbReference type="OrthoDB" id="275278at2759"/>
<evidence type="ECO:0000313" key="4">
    <source>
        <dbReference type="Proteomes" id="UP000037460"/>
    </source>
</evidence>
<name>A0A0M0KBP7_9EUKA</name>
<dbReference type="Proteomes" id="UP000037460">
    <property type="component" value="Unassembled WGS sequence"/>
</dbReference>
<dbReference type="GO" id="GO:0043022">
    <property type="term" value="F:ribosome binding"/>
    <property type="evidence" value="ECO:0007669"/>
    <property type="project" value="InterPro"/>
</dbReference>
<sequence length="518" mass="57382">EEDWSFWLSRPRYARLRDIALSITVRRTVNEAELALKLAREYSSNPSLLQDIDFSSLILRLQRDIDVNNAPLSASGMLSAAELDEILKRQIDAIAELKANPLALELALDGAVSGAAGKLPKLRRVISRARELPLTIDLPAIQGDGGLDFRLALNESKNVVEAVQQAWQRLSGTSPEKEETLMTLQQESRALLSLRAEATKLRGGIKLVQRQKELKAAYLIRFGTSAGLMEETLRADVAICKLQKELGLKSALLEMERIFLTLESELALTSSLIDQLLEAVQRYGEMEARLHAMVTEVQRDQHARVDEDQLLQLEQQIFVELLQLGLQSQDTGRPESFSWPRTREALQVNAKRAGEGLAFYSRGLRLMGEDVQLMVNMISRAVVQGYTLKPREAKLLQRIAKDLFTLVPFVIILIIPLSPLGHVLVFSFIQRFFPDFYPSQFTESRQNIMSMYSAITAPSTGARLSLGADPAEQTEQAGEVAQAVAGAVIGTEVALMKAEVTETGKAEAEATGKAETKS</sequence>
<comment type="caution">
    <text evidence="3">The sequence shown here is derived from an EMBL/GenBank/DDBJ whole genome shotgun (WGS) entry which is preliminary data.</text>
</comment>
<evidence type="ECO:0000259" key="2">
    <source>
        <dbReference type="Pfam" id="PF07766"/>
    </source>
</evidence>
<feature type="non-terminal residue" evidence="3">
    <location>
        <position position="1"/>
    </location>
</feature>
<proteinExistence type="predicted"/>
<feature type="transmembrane region" description="Helical" evidence="1">
    <location>
        <begin position="403"/>
        <end position="429"/>
    </location>
</feature>
<dbReference type="AlphaFoldDB" id="A0A0M0KBP7"/>
<evidence type="ECO:0000313" key="3">
    <source>
        <dbReference type="EMBL" id="KOO35987.1"/>
    </source>
</evidence>
<keyword evidence="1" id="KW-0472">Membrane</keyword>
<accession>A0A0M0KBP7</accession>
<organism evidence="3 4">
    <name type="scientific">Chrysochromulina tobinii</name>
    <dbReference type="NCBI Taxonomy" id="1460289"/>
    <lineage>
        <taxon>Eukaryota</taxon>
        <taxon>Haptista</taxon>
        <taxon>Haptophyta</taxon>
        <taxon>Prymnesiophyceae</taxon>
        <taxon>Prymnesiales</taxon>
        <taxon>Chrysochromulinaceae</taxon>
        <taxon>Chrysochromulina</taxon>
    </lineage>
</organism>
<protein>
    <recommendedName>
        <fullName evidence="2">Letm1 RBD domain-containing protein</fullName>
    </recommendedName>
</protein>
<gene>
    <name evidence="3" type="ORF">Ctob_013085</name>
</gene>
<dbReference type="Pfam" id="PF07766">
    <property type="entry name" value="LETM1_RBD"/>
    <property type="match status" value="1"/>
</dbReference>
<keyword evidence="1" id="KW-0812">Transmembrane</keyword>
<dbReference type="InterPro" id="IPR033122">
    <property type="entry name" value="LETM1-like_RBD"/>
</dbReference>